<evidence type="ECO:0000256" key="1">
    <source>
        <dbReference type="SAM" id="MobiDB-lite"/>
    </source>
</evidence>
<gene>
    <name evidence="2" type="ORF">SDC9_131365</name>
</gene>
<accession>A0A645D4P8</accession>
<evidence type="ECO:0000313" key="2">
    <source>
        <dbReference type="EMBL" id="MPM84294.1"/>
    </source>
</evidence>
<comment type="caution">
    <text evidence="2">The sequence shown here is derived from an EMBL/GenBank/DDBJ whole genome shotgun (WGS) entry which is preliminary data.</text>
</comment>
<feature type="region of interest" description="Disordered" evidence="1">
    <location>
        <begin position="1"/>
        <end position="67"/>
    </location>
</feature>
<name>A0A645D4P8_9ZZZZ</name>
<dbReference type="AlphaFoldDB" id="A0A645D4P8"/>
<dbReference type="EMBL" id="VSSQ01032885">
    <property type="protein sequence ID" value="MPM84294.1"/>
    <property type="molecule type" value="Genomic_DNA"/>
</dbReference>
<feature type="region of interest" description="Disordered" evidence="1">
    <location>
        <begin position="118"/>
        <end position="139"/>
    </location>
</feature>
<sequence length="139" mass="15708">MRWRGQQRQDAVRYGTASDEQHAGKKHAGHNQLRSPHPEGRQPACAQALRSAGGAPQQCGDAHQYDARKRRGAVVRLHMRMSLDLRWSGRIGLRHAHIMAQRTCRYYRETLEVVEAALPKSSPRPSRPSKQKGPCRGIQ</sequence>
<proteinExistence type="predicted"/>
<protein>
    <submittedName>
        <fullName evidence="2">Uncharacterized protein</fullName>
    </submittedName>
</protein>
<organism evidence="2">
    <name type="scientific">bioreactor metagenome</name>
    <dbReference type="NCBI Taxonomy" id="1076179"/>
    <lineage>
        <taxon>unclassified sequences</taxon>
        <taxon>metagenomes</taxon>
        <taxon>ecological metagenomes</taxon>
    </lineage>
</organism>
<reference evidence="2" key="1">
    <citation type="submission" date="2019-08" db="EMBL/GenBank/DDBJ databases">
        <authorList>
            <person name="Kucharzyk K."/>
            <person name="Murdoch R.W."/>
            <person name="Higgins S."/>
            <person name="Loffler F."/>
        </authorList>
    </citation>
    <scope>NUCLEOTIDE SEQUENCE</scope>
</reference>